<keyword evidence="2" id="KW-0547">Nucleotide-binding</keyword>
<gene>
    <name evidence="6" type="ORF">D4739_02510</name>
</gene>
<proteinExistence type="inferred from homology"/>
<evidence type="ECO:0000256" key="4">
    <source>
        <dbReference type="SAM" id="MobiDB-lite"/>
    </source>
</evidence>
<feature type="compositionally biased region" description="Basic and acidic residues" evidence="4">
    <location>
        <begin position="312"/>
        <end position="335"/>
    </location>
</feature>
<dbReference type="InterPro" id="IPR011009">
    <property type="entry name" value="Kinase-like_dom_sf"/>
</dbReference>
<dbReference type="GO" id="GO:0004672">
    <property type="term" value="F:protein kinase activity"/>
    <property type="evidence" value="ECO:0007669"/>
    <property type="project" value="InterPro"/>
</dbReference>
<evidence type="ECO:0000256" key="1">
    <source>
        <dbReference type="ARBA" id="ARBA00008874"/>
    </source>
</evidence>
<organism evidence="6 7">
    <name type="scientific">Nocardioides cavernaquae</name>
    <dbReference type="NCBI Taxonomy" id="2321396"/>
    <lineage>
        <taxon>Bacteria</taxon>
        <taxon>Bacillati</taxon>
        <taxon>Actinomycetota</taxon>
        <taxon>Actinomycetes</taxon>
        <taxon>Propionibacteriales</taxon>
        <taxon>Nocardioidaceae</taxon>
        <taxon>Nocardioides</taxon>
    </lineage>
</organism>
<protein>
    <recommendedName>
        <fullName evidence="5">Protein kinase domain-containing protein</fullName>
    </recommendedName>
</protein>
<dbReference type="SMART" id="SM00220">
    <property type="entry name" value="S_TKc"/>
    <property type="match status" value="1"/>
</dbReference>
<dbReference type="AlphaFoldDB" id="A0A3A5H5S1"/>
<dbReference type="PANTHER" id="PTHR45832">
    <property type="entry name" value="SERINE/THREONINE-PROTEIN KINASE SAMKA-RELATED-RELATED"/>
    <property type="match status" value="1"/>
</dbReference>
<dbReference type="Proteomes" id="UP000276542">
    <property type="component" value="Unassembled WGS sequence"/>
</dbReference>
<dbReference type="PANTHER" id="PTHR45832:SF22">
    <property type="entry name" value="SERINE_THREONINE-PROTEIN KINASE SAMKA-RELATED"/>
    <property type="match status" value="1"/>
</dbReference>
<dbReference type="GO" id="GO:0005524">
    <property type="term" value="F:ATP binding"/>
    <property type="evidence" value="ECO:0007669"/>
    <property type="project" value="UniProtKB-KW"/>
</dbReference>
<evidence type="ECO:0000256" key="2">
    <source>
        <dbReference type="ARBA" id="ARBA00022741"/>
    </source>
</evidence>
<dbReference type="EMBL" id="QYRP01000002">
    <property type="protein sequence ID" value="RJS45208.1"/>
    <property type="molecule type" value="Genomic_DNA"/>
</dbReference>
<dbReference type="SUPFAM" id="SSF56112">
    <property type="entry name" value="Protein kinase-like (PK-like)"/>
    <property type="match status" value="1"/>
</dbReference>
<evidence type="ECO:0000313" key="7">
    <source>
        <dbReference type="Proteomes" id="UP000276542"/>
    </source>
</evidence>
<feature type="region of interest" description="Disordered" evidence="4">
    <location>
        <begin position="312"/>
        <end position="366"/>
    </location>
</feature>
<evidence type="ECO:0000256" key="3">
    <source>
        <dbReference type="ARBA" id="ARBA00022840"/>
    </source>
</evidence>
<feature type="domain" description="Protein kinase" evidence="5">
    <location>
        <begin position="42"/>
        <end position="311"/>
    </location>
</feature>
<accession>A0A3A5H5S1</accession>
<name>A0A3A5H5S1_9ACTN</name>
<dbReference type="InterPro" id="IPR000719">
    <property type="entry name" value="Prot_kinase_dom"/>
</dbReference>
<keyword evidence="7" id="KW-1185">Reference proteome</keyword>
<comment type="similarity">
    <text evidence="1">Belongs to the protein kinase superfamily. STE Ser/Thr protein kinase family. STE20 subfamily.</text>
</comment>
<dbReference type="InterPro" id="IPR051931">
    <property type="entry name" value="PAK3-like"/>
</dbReference>
<keyword evidence="3" id="KW-0067">ATP-binding</keyword>
<dbReference type="RefSeq" id="WP_120059109.1">
    <property type="nucleotide sequence ID" value="NZ_QYRP01000002.1"/>
</dbReference>
<dbReference type="Gene3D" id="1.10.510.10">
    <property type="entry name" value="Transferase(Phosphotransferase) domain 1"/>
    <property type="match status" value="1"/>
</dbReference>
<dbReference type="PROSITE" id="PS50011">
    <property type="entry name" value="PROTEIN_KINASE_DOM"/>
    <property type="match status" value="1"/>
</dbReference>
<evidence type="ECO:0000259" key="5">
    <source>
        <dbReference type="PROSITE" id="PS50011"/>
    </source>
</evidence>
<dbReference type="OrthoDB" id="5181219at2"/>
<evidence type="ECO:0000313" key="6">
    <source>
        <dbReference type="EMBL" id="RJS45208.1"/>
    </source>
</evidence>
<sequence>MARGSDLKAWLDQQAAAGRVLSGRRVRLAGDGFQVTGEPVTVSIEGRTSVGGQAAVIAGRLDGYGAPARRVAIRVELDHPDAHGRYRRRSMLRVAEATGQDPVITRGMVNVYVTFQVRAVQHEIYGNGSDRPVDLIVDVMEWGRPLADVLAEKPPRAPESAVNWMLPLLRAFDRVHRQHRLIHRDIDPGNMLVDERGLLKATDWGIASEVDGTSVVTDPWGKAGRVYMAPETRDRENVGPFTDAWALGCLLCLVAAGEEPSLDPTSRRVRFPSKVARLPEPVRDVIQGLVVPDRHQRMTLETAIATLTTWRDREQDRRRAVEQRRADEKRREEQRKRKQQQGGSGTRRPTPNRPTPKQSPPGRWDTMINRISLGTAIVLGAAAIGAAVLVGQDVVDLTAGPEAPPRVQKLLGTSAAKGTGGTGGDDDAVTDEEAASLLADLTPRETTDITSEVTASTVRMRWIGTQLVASVRVSAIGKLPADDRIGWSCDSTAIGKKELMPPGIYLVVKGPYAKVLDDADQGVAWSFGSDNYVDGKWLLRPVACAVWKGDRRRTLLSPRKRWLDVDQKGWKASSSSPPFKLRYVLPAGGLVPGDLAPYPRPIVGLLVVTTDRKVIRQTFPQR</sequence>
<comment type="caution">
    <text evidence="6">The sequence shown here is derived from an EMBL/GenBank/DDBJ whole genome shotgun (WGS) entry which is preliminary data.</text>
</comment>
<dbReference type="Pfam" id="PF00069">
    <property type="entry name" value="Pkinase"/>
    <property type="match status" value="1"/>
</dbReference>
<reference evidence="7" key="1">
    <citation type="submission" date="2018-09" db="EMBL/GenBank/DDBJ databases">
        <authorList>
            <person name="Zhu H."/>
        </authorList>
    </citation>
    <scope>NUCLEOTIDE SEQUENCE [LARGE SCALE GENOMIC DNA]</scope>
    <source>
        <strain evidence="7">K1W22B-1</strain>
    </source>
</reference>